<evidence type="ECO:0000256" key="1">
    <source>
        <dbReference type="SAM" id="MobiDB-lite"/>
    </source>
</evidence>
<reference evidence="2" key="1">
    <citation type="journal article" date="2016" name="Mol. Ecol. Resour.">
        <title>Evaluation of the impact of RNA preservation methods of spiders for de novo transcriptome assembly.</title>
        <authorList>
            <person name="Kono N."/>
            <person name="Nakamura H."/>
            <person name="Ito Y."/>
            <person name="Tomita M."/>
            <person name="Arakawa K."/>
        </authorList>
    </citation>
    <scope>NUCLEOTIDE SEQUENCE</scope>
    <source>
        <tissue evidence="2">Whole body</tissue>
    </source>
</reference>
<dbReference type="EMBL" id="IAAA01020394">
    <property type="protein sequence ID" value="LAA07828.1"/>
    <property type="molecule type" value="mRNA"/>
</dbReference>
<dbReference type="OrthoDB" id="6425413at2759"/>
<dbReference type="AlphaFoldDB" id="A0A2L2YI61"/>
<sequence>MGEDVGIFIRFQDTDVELVIRGCKEILENVDGSNVFITGVMRDRKYGGFRVYFSEESVVEDFLKLKYLPLSDERASIHSLTTKLTVHDVMPDSETDFKEMLQNQLESFDLKPVLDICSIPVSKEFPTIRSGNWLLELDIPEIEDLGVFRNSGLPDNMKLSLTFRAKKREKRVSFFCCLCHDIEHSRGDCPKLVITQTRDDRGSARTSPESYARRNAQRFEIRERSPSASTSTAKRIRIESIIGNLPKQNNGSAQKSASFGKVKIKQEPEDYNACSRLNPRVVLKRASVRSENDYDTESYSKKMRFSGIDENPEARFDGSPAASSTTGRDSPVIVYESPRRSSSTDRRFSEDSSLPYDREDGCQDDSNALSFNLPTSSQPEMNSERNFNDFYQKEASDISDSGETIRAPRRKKPVYAPVVLPKRIKEIINTREKKQGELTIVELEAFFNHVKKKMSPAKVAKQFTDDVQCLKAQLKWIVQQYYMTPKAGTGEDSRFMKWLEGMLDRFDSVPSKRKKLKTEPED</sequence>
<organism evidence="2">
    <name type="scientific">Parasteatoda tepidariorum</name>
    <name type="common">Common house spider</name>
    <name type="synonym">Achaearanea tepidariorum</name>
    <dbReference type="NCBI Taxonomy" id="114398"/>
    <lineage>
        <taxon>Eukaryota</taxon>
        <taxon>Metazoa</taxon>
        <taxon>Ecdysozoa</taxon>
        <taxon>Arthropoda</taxon>
        <taxon>Chelicerata</taxon>
        <taxon>Arachnida</taxon>
        <taxon>Araneae</taxon>
        <taxon>Araneomorphae</taxon>
        <taxon>Entelegynae</taxon>
        <taxon>Araneoidea</taxon>
        <taxon>Theridiidae</taxon>
        <taxon>Parasteatoda</taxon>
    </lineage>
</organism>
<feature type="compositionally biased region" description="Basic and acidic residues" evidence="1">
    <location>
        <begin position="337"/>
        <end position="361"/>
    </location>
</feature>
<feature type="compositionally biased region" description="Polar residues" evidence="1">
    <location>
        <begin position="364"/>
        <end position="381"/>
    </location>
</feature>
<feature type="region of interest" description="Disordered" evidence="1">
    <location>
        <begin position="199"/>
        <end position="235"/>
    </location>
</feature>
<dbReference type="EMBL" id="IAAA01020395">
    <property type="protein sequence ID" value="LAA07831.1"/>
    <property type="molecule type" value="mRNA"/>
</dbReference>
<accession>A0A2L2YI61</accession>
<feature type="region of interest" description="Disordered" evidence="1">
    <location>
        <begin position="303"/>
        <end position="383"/>
    </location>
</feature>
<protein>
    <submittedName>
        <fullName evidence="2">Uncharacterized protein</fullName>
    </submittedName>
</protein>
<name>A0A2L2YI61_PARTP</name>
<proteinExistence type="evidence at transcript level"/>
<evidence type="ECO:0000313" key="2">
    <source>
        <dbReference type="EMBL" id="LAA07831.1"/>
    </source>
</evidence>